<dbReference type="SUPFAM" id="SSF48452">
    <property type="entry name" value="TPR-like"/>
    <property type="match status" value="3"/>
</dbReference>
<dbReference type="KEGG" id="lgi:LOTGIDRAFT_215027"/>
<evidence type="ECO:0008006" key="4">
    <source>
        <dbReference type="Google" id="ProtNLM"/>
    </source>
</evidence>
<dbReference type="PANTHER" id="PTHR22767">
    <property type="entry name" value="N-TERMINAL ACETYLTRANSFERASE-RELATED"/>
    <property type="match status" value="1"/>
</dbReference>
<dbReference type="OMA" id="WKRREHQ"/>
<dbReference type="InterPro" id="IPR011990">
    <property type="entry name" value="TPR-like_helical_dom_sf"/>
</dbReference>
<sequence length="771" mass="89116">MASRSHVDVSERRLRPVYDNLDNGNNKKAVQEAEKVLKKQKDFQCAKVLKALALLRLGRQEESSVILQEVHSQHPTDDATLQAMSICYREVHKLDMIADLYQNAYNEKPDNEDILSALFMAHVRLGNYQKQQQTAMLLHKLKPNKNPYYFWAVMSIVMQAHTAPDKKLSEKMYLPLAERMTSKYIKDDKIEAEAEVMLYLIIIELLGKWQEAVELLEGPLSQKFVSEFNFKDTKLGELYKKLENWSKANIVYKRLLKNSPDHWQYWLEYLNSAILLIQSSDSHKQNGTTEIEVESADDTVEKILELINELLSKGCSPGIYNRGPFLAKIQLIILLEKSDAEKSKDIGSVAGLLVQYFEKFGDRSCCFGDFTLFLDKLTDSQKLQVFNSINESIFEKPETKVYADNVSINLIARQVKLLQRHLIVLQVERYLGYLHPLSIEDKLSRVQDLIDRYRQGLQFGDKLLSTDLQYSDNYLILAVHLLVDLYTQTGKDDYIWQACIQLEQCIKNSPSNFQAKLILLRLYCTMGAFGPCPALYDSIEVKHIMNDSLGHIVFNHVGRLGHFVSACARYGSMLRFFTVNHKETTDYLISSYKYGSFSKIYEFVKFRERLQNSIQFASATAERLLLDLILETTSHPVTEQMINYMEINPVQDKTNFEELRDNRDYKVMLNWDAPSICNVEELQSKSFEEEKCWLKLRNYLLRMLAAAVIIGENSDTSNCLMKNGVSENDKPPMSQTLQELSANIENFIEDCVVYKEQYQVLFLTLKYSDII</sequence>
<organism evidence="2 3">
    <name type="scientific">Lottia gigantea</name>
    <name type="common">Giant owl limpet</name>
    <dbReference type="NCBI Taxonomy" id="225164"/>
    <lineage>
        <taxon>Eukaryota</taxon>
        <taxon>Metazoa</taxon>
        <taxon>Spiralia</taxon>
        <taxon>Lophotrochozoa</taxon>
        <taxon>Mollusca</taxon>
        <taxon>Gastropoda</taxon>
        <taxon>Patellogastropoda</taxon>
        <taxon>Lottioidea</taxon>
        <taxon>Lottiidae</taxon>
        <taxon>Lottia</taxon>
    </lineage>
</organism>
<dbReference type="STRING" id="225164.V4AP32"/>
<evidence type="ECO:0000313" key="3">
    <source>
        <dbReference type="Proteomes" id="UP000030746"/>
    </source>
</evidence>
<dbReference type="GeneID" id="20246545"/>
<gene>
    <name evidence="2" type="ORF">LOTGIDRAFT_215027</name>
</gene>
<dbReference type="PANTHER" id="PTHR22767:SF3">
    <property type="entry name" value="N-ALPHA-ACETYLTRANSFERASE 25, NATB AUXILIARY SUBUNIT"/>
    <property type="match status" value="1"/>
</dbReference>
<dbReference type="GO" id="GO:0031416">
    <property type="term" value="C:NatB complex"/>
    <property type="evidence" value="ECO:0007669"/>
    <property type="project" value="TreeGrafter"/>
</dbReference>
<dbReference type="OrthoDB" id="1874341at2759"/>
<dbReference type="Gene3D" id="1.25.40.1040">
    <property type="match status" value="1"/>
</dbReference>
<dbReference type="AlphaFoldDB" id="V4AP32"/>
<dbReference type="Pfam" id="PF09797">
    <property type="entry name" value="NatB_MDM20"/>
    <property type="match status" value="1"/>
</dbReference>
<dbReference type="Pfam" id="PF13174">
    <property type="entry name" value="TPR_6"/>
    <property type="match status" value="1"/>
</dbReference>
<accession>V4AP32</accession>
<dbReference type="HOGENOM" id="CLU_008075_0_0_1"/>
<dbReference type="InterPro" id="IPR019734">
    <property type="entry name" value="TPR_rpt"/>
</dbReference>
<dbReference type="RefSeq" id="XP_009053886.1">
    <property type="nucleotide sequence ID" value="XM_009055638.1"/>
</dbReference>
<dbReference type="EMBL" id="KB201656">
    <property type="protein sequence ID" value="ESO95376.1"/>
    <property type="molecule type" value="Genomic_DNA"/>
</dbReference>
<dbReference type="InterPro" id="IPR019183">
    <property type="entry name" value="NAA25_NatB_aux_su"/>
</dbReference>
<dbReference type="CTD" id="20246545"/>
<evidence type="ECO:0000256" key="1">
    <source>
        <dbReference type="ARBA" id="ARBA00006298"/>
    </source>
</evidence>
<reference evidence="2 3" key="1">
    <citation type="journal article" date="2013" name="Nature">
        <title>Insights into bilaterian evolution from three spiralian genomes.</title>
        <authorList>
            <person name="Simakov O."/>
            <person name="Marletaz F."/>
            <person name="Cho S.J."/>
            <person name="Edsinger-Gonzales E."/>
            <person name="Havlak P."/>
            <person name="Hellsten U."/>
            <person name="Kuo D.H."/>
            <person name="Larsson T."/>
            <person name="Lv J."/>
            <person name="Arendt D."/>
            <person name="Savage R."/>
            <person name="Osoegawa K."/>
            <person name="de Jong P."/>
            <person name="Grimwood J."/>
            <person name="Chapman J.A."/>
            <person name="Shapiro H."/>
            <person name="Aerts A."/>
            <person name="Otillar R.P."/>
            <person name="Terry A.Y."/>
            <person name="Boore J.L."/>
            <person name="Grigoriev I.V."/>
            <person name="Lindberg D.R."/>
            <person name="Seaver E.C."/>
            <person name="Weisblat D.A."/>
            <person name="Putnam N.H."/>
            <person name="Rokhsar D.S."/>
        </authorList>
    </citation>
    <scope>NUCLEOTIDE SEQUENCE [LARGE SCALE GENOMIC DNA]</scope>
</reference>
<proteinExistence type="inferred from homology"/>
<name>V4AP32_LOTGI</name>
<protein>
    <recommendedName>
        <fullName evidence="4">N-terminal acetyltransferase B complex subunit NAA25 homolog</fullName>
    </recommendedName>
</protein>
<comment type="similarity">
    <text evidence="1">Belongs to the MDM20/NAA25 family.</text>
</comment>
<dbReference type="Proteomes" id="UP000030746">
    <property type="component" value="Unassembled WGS sequence"/>
</dbReference>
<evidence type="ECO:0000313" key="2">
    <source>
        <dbReference type="EMBL" id="ESO95376.1"/>
    </source>
</evidence>
<keyword evidence="3" id="KW-1185">Reference proteome</keyword>